<sequence length="210" mass="22674">MAVFAVTHHQRLDDYAVVQTLEDTDIGIGQSITLAGLGHSLNGTHTVYAINPYYFEGIDEEGDLLFDYDIYIGNQVIFYDAGTDLERSAAIPTGTLTWTQTCTWIVANDVLAWLGIAVATANDTAFVTACTEASCAFAFRRRKEAGYFDSLTTVPGADVKLACTMLAGSLYRERGSVDSFASFEAMNIPGTVGSMGQINRLLGVNRSQVA</sequence>
<dbReference type="EMBL" id="LR796800">
    <property type="protein sequence ID" value="CAB4167066.1"/>
    <property type="molecule type" value="Genomic_DNA"/>
</dbReference>
<accession>A0A6J5PB05</accession>
<protein>
    <submittedName>
        <fullName evidence="1">Gp6 domain containing protein</fullName>
    </submittedName>
</protein>
<organism evidence="1">
    <name type="scientific">uncultured Caudovirales phage</name>
    <dbReference type="NCBI Taxonomy" id="2100421"/>
    <lineage>
        <taxon>Viruses</taxon>
        <taxon>Duplodnaviria</taxon>
        <taxon>Heunggongvirae</taxon>
        <taxon>Uroviricota</taxon>
        <taxon>Caudoviricetes</taxon>
        <taxon>Peduoviridae</taxon>
        <taxon>Maltschvirus</taxon>
        <taxon>Maltschvirus maltsch</taxon>
    </lineage>
</organism>
<reference evidence="1" key="1">
    <citation type="submission" date="2020-04" db="EMBL/GenBank/DDBJ databases">
        <authorList>
            <person name="Chiriac C."/>
            <person name="Salcher M."/>
            <person name="Ghai R."/>
            <person name="Kavagutti S V."/>
        </authorList>
    </citation>
    <scope>NUCLEOTIDE SEQUENCE</scope>
</reference>
<evidence type="ECO:0000313" key="1">
    <source>
        <dbReference type="EMBL" id="CAB4167066.1"/>
    </source>
</evidence>
<proteinExistence type="predicted"/>
<name>A0A6J5PB05_9CAUD</name>
<gene>
    <name evidence="1" type="ORF">UFOVP873_8</name>
</gene>